<keyword evidence="2" id="KW-1185">Reference proteome</keyword>
<dbReference type="AlphaFoldDB" id="A0ABD2WDS8"/>
<gene>
    <name evidence="1" type="ORF">TKK_014331</name>
</gene>
<reference evidence="1 2" key="1">
    <citation type="journal article" date="2024" name="bioRxiv">
        <title>A reference genome for Trichogramma kaykai: A tiny desert-dwelling parasitoid wasp with competing sex-ratio distorters.</title>
        <authorList>
            <person name="Culotta J."/>
            <person name="Lindsey A.R."/>
        </authorList>
    </citation>
    <scope>NUCLEOTIDE SEQUENCE [LARGE SCALE GENOMIC DNA]</scope>
    <source>
        <strain evidence="1 2">KSX58</strain>
    </source>
</reference>
<evidence type="ECO:0000313" key="2">
    <source>
        <dbReference type="Proteomes" id="UP001627154"/>
    </source>
</evidence>
<evidence type="ECO:0008006" key="3">
    <source>
        <dbReference type="Google" id="ProtNLM"/>
    </source>
</evidence>
<dbReference type="EMBL" id="JBJJXI010000114">
    <property type="protein sequence ID" value="KAL3390864.1"/>
    <property type="molecule type" value="Genomic_DNA"/>
</dbReference>
<name>A0ABD2WDS8_9HYME</name>
<accession>A0ABD2WDS8</accession>
<evidence type="ECO:0000313" key="1">
    <source>
        <dbReference type="EMBL" id="KAL3390864.1"/>
    </source>
</evidence>
<organism evidence="1 2">
    <name type="scientific">Trichogramma kaykai</name>
    <dbReference type="NCBI Taxonomy" id="54128"/>
    <lineage>
        <taxon>Eukaryota</taxon>
        <taxon>Metazoa</taxon>
        <taxon>Ecdysozoa</taxon>
        <taxon>Arthropoda</taxon>
        <taxon>Hexapoda</taxon>
        <taxon>Insecta</taxon>
        <taxon>Pterygota</taxon>
        <taxon>Neoptera</taxon>
        <taxon>Endopterygota</taxon>
        <taxon>Hymenoptera</taxon>
        <taxon>Apocrita</taxon>
        <taxon>Proctotrupomorpha</taxon>
        <taxon>Chalcidoidea</taxon>
        <taxon>Trichogrammatidae</taxon>
        <taxon>Trichogramma</taxon>
    </lineage>
</organism>
<comment type="caution">
    <text evidence="1">The sequence shown here is derived from an EMBL/GenBank/DDBJ whole genome shotgun (WGS) entry which is preliminary data.</text>
</comment>
<protein>
    <recommendedName>
        <fullName evidence="3">BESS domain-containing protein</fullName>
    </recommendedName>
</protein>
<proteinExistence type="predicted"/>
<sequence length="167" mass="19235">MPRLKKKALTETQNISVIEQVRLNKILYDDKEHKFTSSKEKSKTLKNIANESVGERIDASADELVGEPVDAPLEESVYEPVRDPVDASVYAEAHDPINIVHREPGKVKVEMQAQQWRRIDADVSRAEIMDDYYEDKIYFDSLLTHMQRVAKKDNLALRNRINQVIAE</sequence>
<dbReference type="Proteomes" id="UP001627154">
    <property type="component" value="Unassembled WGS sequence"/>
</dbReference>